<evidence type="ECO:0000313" key="2">
    <source>
        <dbReference type="Proteomes" id="UP000095280"/>
    </source>
</evidence>
<dbReference type="AlphaFoldDB" id="A0A1I8FIN0"/>
<dbReference type="WBParaSite" id="maker-unitig_34537-snap-gene-0.1-mRNA-1">
    <property type="protein sequence ID" value="maker-unitig_34537-snap-gene-0.1-mRNA-1"/>
    <property type="gene ID" value="maker-unitig_34537-snap-gene-0.1"/>
</dbReference>
<organism evidence="2 3">
    <name type="scientific">Macrostomum lignano</name>
    <dbReference type="NCBI Taxonomy" id="282301"/>
    <lineage>
        <taxon>Eukaryota</taxon>
        <taxon>Metazoa</taxon>
        <taxon>Spiralia</taxon>
        <taxon>Lophotrochozoa</taxon>
        <taxon>Platyhelminthes</taxon>
        <taxon>Rhabditophora</taxon>
        <taxon>Macrostomorpha</taxon>
        <taxon>Macrostomida</taxon>
        <taxon>Macrostomidae</taxon>
        <taxon>Macrostomum</taxon>
    </lineage>
</organism>
<evidence type="ECO:0000256" key="1">
    <source>
        <dbReference type="SAM" id="MobiDB-lite"/>
    </source>
</evidence>
<feature type="region of interest" description="Disordered" evidence="1">
    <location>
        <begin position="287"/>
        <end position="313"/>
    </location>
</feature>
<dbReference type="Proteomes" id="UP000095280">
    <property type="component" value="Unplaced"/>
</dbReference>
<accession>A0A1I8FIN0</accession>
<reference evidence="3" key="1">
    <citation type="submission" date="2016-11" db="UniProtKB">
        <authorList>
            <consortium name="WormBaseParasite"/>
        </authorList>
    </citation>
    <scope>IDENTIFICATION</scope>
</reference>
<protein>
    <submittedName>
        <fullName evidence="3">Fibrillar collagen NC1 domain-containing protein</fullName>
    </submittedName>
</protein>
<feature type="compositionally biased region" description="Basic and acidic residues" evidence="1">
    <location>
        <begin position="301"/>
        <end position="313"/>
    </location>
</feature>
<evidence type="ECO:0000313" key="3">
    <source>
        <dbReference type="WBParaSite" id="maker-unitig_34537-snap-gene-0.1-mRNA-1"/>
    </source>
</evidence>
<name>A0A1I8FIN0_9PLAT</name>
<proteinExistence type="predicted"/>
<keyword evidence="2" id="KW-1185">Reference proteome</keyword>
<sequence length="365" mass="39636">RHHPVDAQSGCAIQVLTCDTLAPPSSIASNSSSAQAAAQHQPCWHRQKIALPDAVGFHICDTNGGTLWIWTAMKSLQQPGGEAYKFLISSWPLSLPNGKTNWNEPEMSCCFEKTGADSLPKEAEQESARCGRLLAEAAAAATAAQAASVSKSPRNCRQPPVANGRYSFKLKKRRSSLSNTVATATAALTFVRGNGLLRWLSFICRTSIRRPSFLLCGFHGCHRRPLQPRRLSAINDRSVSAGDFQTLGGRTTYITPVDAVRIRCALPQRRSSCPIAPAAFQSKCNPRASAMASEPTPNSRDALRRKSPTDDQARRWRGDCQICELQLPGLETTSGHPAASRAPCLRLSPLVAEAARLQQQLRGRT</sequence>